<dbReference type="Gene3D" id="3.30.465.10">
    <property type="match status" value="1"/>
</dbReference>
<dbReference type="PANTHER" id="PTHR42973">
    <property type="entry name" value="BINDING OXIDOREDUCTASE, PUTATIVE (AFU_ORTHOLOGUE AFUA_1G17690)-RELATED"/>
    <property type="match status" value="1"/>
</dbReference>
<sequence length="458" mass="48946">MKDIDRAVEALRTEFQGTLFTPDVGGYEDARILFNAMIDKRPAVIAQCADVPDVQSALRFARETGLEIAVRGGGHGVAGAALTEGGIVIDLRRMNTVDVDPDARTATVGGGATIGDLDGATQAYGLATTGGRASTTGVGGFTLGGGSGWIERKFGLACDRLLSVDLITADGDPVRASETENPDLFWALHGGGGNFGVATAMTFRLDPLTDFAIALLLWPAADGPEVMRLWRDVMDAAPDEAGGGLIFLTATTEMPFVPESLDGQLAVGVLVTWIGAEQGVRDLVRPLLDRKPVGELITAIPYAQLQSMLDDPPGMRNYWSAEHLASLPDPAVDVFCAQAEGMIIPSGSQHAILRLGGAVTRETADWPISFRDAPWVVHPFGVWADPADDERAREWTRDLRAALEPWSTGAVYLNFTGDEGHERVVAGYGKANYDRLAGIKSQYDPGNLFHLNHNIRPL</sequence>
<evidence type="ECO:0000256" key="3">
    <source>
        <dbReference type="ARBA" id="ARBA00022630"/>
    </source>
</evidence>
<comment type="cofactor">
    <cofactor evidence="1">
        <name>FAD</name>
        <dbReference type="ChEBI" id="CHEBI:57692"/>
    </cofactor>
</comment>
<evidence type="ECO:0000256" key="4">
    <source>
        <dbReference type="ARBA" id="ARBA00022827"/>
    </source>
</evidence>
<keyword evidence="3" id="KW-0285">Flavoprotein</keyword>
<dbReference type="EMBL" id="JADOUF010000001">
    <property type="protein sequence ID" value="MBG6137841.1"/>
    <property type="molecule type" value="Genomic_DNA"/>
</dbReference>
<dbReference type="InterPro" id="IPR036318">
    <property type="entry name" value="FAD-bd_PCMH-like_sf"/>
</dbReference>
<dbReference type="PROSITE" id="PS00862">
    <property type="entry name" value="OX2_COVAL_FAD"/>
    <property type="match status" value="1"/>
</dbReference>
<dbReference type="InterPro" id="IPR006094">
    <property type="entry name" value="Oxid_FAD_bind_N"/>
</dbReference>
<comment type="caution">
    <text evidence="7">The sequence shown here is derived from an EMBL/GenBank/DDBJ whole genome shotgun (WGS) entry which is preliminary data.</text>
</comment>
<dbReference type="PANTHER" id="PTHR42973:SF39">
    <property type="entry name" value="FAD-BINDING PCMH-TYPE DOMAIN-CONTAINING PROTEIN"/>
    <property type="match status" value="1"/>
</dbReference>
<keyword evidence="5" id="KW-0560">Oxidoreductase</keyword>
<dbReference type="InterPro" id="IPR016169">
    <property type="entry name" value="FAD-bd_PCMH_sub2"/>
</dbReference>
<keyword evidence="4" id="KW-0274">FAD</keyword>
<dbReference type="SUPFAM" id="SSF56176">
    <property type="entry name" value="FAD-binding/transporter-associated domain-like"/>
    <property type="match status" value="1"/>
</dbReference>
<evidence type="ECO:0000259" key="6">
    <source>
        <dbReference type="PROSITE" id="PS51387"/>
    </source>
</evidence>
<proteinExistence type="inferred from homology"/>
<dbReference type="Gene3D" id="3.40.462.20">
    <property type="match status" value="1"/>
</dbReference>
<gene>
    <name evidence="7" type="ORF">IW245_004035</name>
</gene>
<dbReference type="InterPro" id="IPR016167">
    <property type="entry name" value="FAD-bd_PCMH_sub1"/>
</dbReference>
<dbReference type="InterPro" id="IPR050416">
    <property type="entry name" value="FAD-linked_Oxidoreductase"/>
</dbReference>
<dbReference type="RefSeq" id="WP_197004661.1">
    <property type="nucleotide sequence ID" value="NZ_BONS01000017.1"/>
</dbReference>
<dbReference type="InterPro" id="IPR016166">
    <property type="entry name" value="FAD-bd_PCMH"/>
</dbReference>
<accession>A0A8J7KLD3</accession>
<evidence type="ECO:0000313" key="8">
    <source>
        <dbReference type="Proteomes" id="UP000622552"/>
    </source>
</evidence>
<dbReference type="InterPro" id="IPR012951">
    <property type="entry name" value="BBE"/>
</dbReference>
<evidence type="ECO:0000256" key="5">
    <source>
        <dbReference type="ARBA" id="ARBA00023002"/>
    </source>
</evidence>
<name>A0A8J7KLD3_9ACTN</name>
<dbReference type="Pfam" id="PF08031">
    <property type="entry name" value="BBE"/>
    <property type="match status" value="1"/>
</dbReference>
<dbReference type="PROSITE" id="PS51387">
    <property type="entry name" value="FAD_PCMH"/>
    <property type="match status" value="1"/>
</dbReference>
<keyword evidence="8" id="KW-1185">Reference proteome</keyword>
<reference evidence="7" key="1">
    <citation type="submission" date="2020-11" db="EMBL/GenBank/DDBJ databases">
        <title>Sequencing the genomes of 1000 actinobacteria strains.</title>
        <authorList>
            <person name="Klenk H.-P."/>
        </authorList>
    </citation>
    <scope>NUCLEOTIDE SEQUENCE</scope>
    <source>
        <strain evidence="7">DSM 45356</strain>
    </source>
</reference>
<dbReference type="Proteomes" id="UP000622552">
    <property type="component" value="Unassembled WGS sequence"/>
</dbReference>
<evidence type="ECO:0000256" key="2">
    <source>
        <dbReference type="ARBA" id="ARBA00005466"/>
    </source>
</evidence>
<dbReference type="AlphaFoldDB" id="A0A8J7KLD3"/>
<dbReference type="Gene3D" id="3.30.43.10">
    <property type="entry name" value="Uridine Diphospho-n-acetylenolpyruvylglucosamine Reductase, domain 2"/>
    <property type="match status" value="1"/>
</dbReference>
<dbReference type="GO" id="GO:0071949">
    <property type="term" value="F:FAD binding"/>
    <property type="evidence" value="ECO:0007669"/>
    <property type="project" value="InterPro"/>
</dbReference>
<evidence type="ECO:0000313" key="7">
    <source>
        <dbReference type="EMBL" id="MBG6137841.1"/>
    </source>
</evidence>
<dbReference type="Pfam" id="PF01565">
    <property type="entry name" value="FAD_binding_4"/>
    <property type="match status" value="1"/>
</dbReference>
<dbReference type="InterPro" id="IPR006093">
    <property type="entry name" value="Oxy_OxRdtase_FAD_BS"/>
</dbReference>
<comment type="similarity">
    <text evidence="2">Belongs to the oxygen-dependent FAD-linked oxidoreductase family.</text>
</comment>
<protein>
    <submittedName>
        <fullName evidence="7">FAD/FMN-containing dehydrogenase</fullName>
    </submittedName>
</protein>
<dbReference type="GO" id="GO:0016491">
    <property type="term" value="F:oxidoreductase activity"/>
    <property type="evidence" value="ECO:0007669"/>
    <property type="project" value="UniProtKB-KW"/>
</dbReference>
<evidence type="ECO:0000256" key="1">
    <source>
        <dbReference type="ARBA" id="ARBA00001974"/>
    </source>
</evidence>
<organism evidence="7 8">
    <name type="scientific">Longispora fulva</name>
    <dbReference type="NCBI Taxonomy" id="619741"/>
    <lineage>
        <taxon>Bacteria</taxon>
        <taxon>Bacillati</taxon>
        <taxon>Actinomycetota</taxon>
        <taxon>Actinomycetes</taxon>
        <taxon>Micromonosporales</taxon>
        <taxon>Micromonosporaceae</taxon>
        <taxon>Longispora</taxon>
    </lineage>
</organism>
<feature type="domain" description="FAD-binding PCMH-type" evidence="6">
    <location>
        <begin position="37"/>
        <end position="208"/>
    </location>
</feature>